<dbReference type="Gene3D" id="2.40.160.110">
    <property type="match status" value="1"/>
</dbReference>
<feature type="signal peptide" evidence="1">
    <location>
        <begin position="1"/>
        <end position="16"/>
    </location>
</feature>
<evidence type="ECO:0000256" key="1">
    <source>
        <dbReference type="SAM" id="SignalP"/>
    </source>
</evidence>
<gene>
    <name evidence="2" type="ORF">SVUK_LOCUS9642</name>
</gene>
<dbReference type="AlphaFoldDB" id="A0A3P7J9R1"/>
<sequence>MFCYAALLAIFAMASAEHWTVYDADRKLYCIILDADPISMTVKFAGPTGIVETYSATINGTHGVSGKCQDTYGNRTAQSLKVSFFPAGNDTPAVAAQPWELEFIFGSDEKKAAFELIDYSLTTAPVPEINSSFIYKFTKADGQLDFQGHEKNAFKCSNSELPLSNSSLIDLKNVNVVAFAQLEQPQFPKEQGRFYSRSEALFVQNVVRYDSKSNFLQ</sequence>
<dbReference type="EMBL" id="UYYB01094562">
    <property type="protein sequence ID" value="VDM74644.1"/>
    <property type="molecule type" value="Genomic_DNA"/>
</dbReference>
<dbReference type="Proteomes" id="UP000270094">
    <property type="component" value="Unassembled WGS sequence"/>
</dbReference>
<evidence type="ECO:0000313" key="3">
    <source>
        <dbReference type="Proteomes" id="UP000270094"/>
    </source>
</evidence>
<accession>A0A3P7J9R1</accession>
<evidence type="ECO:0000313" key="2">
    <source>
        <dbReference type="EMBL" id="VDM74644.1"/>
    </source>
</evidence>
<organism evidence="2 3">
    <name type="scientific">Strongylus vulgaris</name>
    <name type="common">Blood worm</name>
    <dbReference type="NCBI Taxonomy" id="40348"/>
    <lineage>
        <taxon>Eukaryota</taxon>
        <taxon>Metazoa</taxon>
        <taxon>Ecdysozoa</taxon>
        <taxon>Nematoda</taxon>
        <taxon>Chromadorea</taxon>
        <taxon>Rhabditida</taxon>
        <taxon>Rhabditina</taxon>
        <taxon>Rhabditomorpha</taxon>
        <taxon>Strongyloidea</taxon>
        <taxon>Strongylidae</taxon>
        <taxon>Strongylus</taxon>
    </lineage>
</organism>
<keyword evidence="1" id="KW-0732">Signal</keyword>
<proteinExistence type="predicted"/>
<reference evidence="2 3" key="1">
    <citation type="submission" date="2018-11" db="EMBL/GenBank/DDBJ databases">
        <authorList>
            <consortium name="Pathogen Informatics"/>
        </authorList>
    </citation>
    <scope>NUCLEOTIDE SEQUENCE [LARGE SCALE GENOMIC DNA]</scope>
</reference>
<name>A0A3P7J9R1_STRVU</name>
<protein>
    <submittedName>
        <fullName evidence="2">Uncharacterized protein</fullName>
    </submittedName>
</protein>
<keyword evidence="3" id="KW-1185">Reference proteome</keyword>
<feature type="chain" id="PRO_5018159328" evidence="1">
    <location>
        <begin position="17"/>
        <end position="217"/>
    </location>
</feature>
<dbReference type="OrthoDB" id="6232933at2759"/>